<protein>
    <submittedName>
        <fullName evidence="2">Uncharacterized protein</fullName>
    </submittedName>
</protein>
<evidence type="ECO:0000313" key="3">
    <source>
        <dbReference type="Proteomes" id="UP000485058"/>
    </source>
</evidence>
<feature type="compositionally biased region" description="Low complexity" evidence="1">
    <location>
        <begin position="139"/>
        <end position="153"/>
    </location>
</feature>
<organism evidence="2 3">
    <name type="scientific">Haematococcus lacustris</name>
    <name type="common">Green alga</name>
    <name type="synonym">Haematococcus pluvialis</name>
    <dbReference type="NCBI Taxonomy" id="44745"/>
    <lineage>
        <taxon>Eukaryota</taxon>
        <taxon>Viridiplantae</taxon>
        <taxon>Chlorophyta</taxon>
        <taxon>core chlorophytes</taxon>
        <taxon>Chlorophyceae</taxon>
        <taxon>CS clade</taxon>
        <taxon>Chlamydomonadales</taxon>
        <taxon>Haematococcaceae</taxon>
        <taxon>Haematococcus</taxon>
    </lineage>
</organism>
<gene>
    <name evidence="2" type="ORF">HaLaN_13537</name>
</gene>
<feature type="region of interest" description="Disordered" evidence="1">
    <location>
        <begin position="76"/>
        <end position="159"/>
    </location>
</feature>
<feature type="compositionally biased region" description="Low complexity" evidence="1">
    <location>
        <begin position="76"/>
        <end position="89"/>
    </location>
</feature>
<evidence type="ECO:0000256" key="1">
    <source>
        <dbReference type="SAM" id="MobiDB-lite"/>
    </source>
</evidence>
<comment type="caution">
    <text evidence="2">The sequence shown here is derived from an EMBL/GenBank/DDBJ whole genome shotgun (WGS) entry which is preliminary data.</text>
</comment>
<dbReference type="EMBL" id="BLLF01001082">
    <property type="protein sequence ID" value="GFH17006.1"/>
    <property type="molecule type" value="Genomic_DNA"/>
</dbReference>
<reference evidence="2 3" key="1">
    <citation type="submission" date="2020-02" db="EMBL/GenBank/DDBJ databases">
        <title>Draft genome sequence of Haematococcus lacustris strain NIES-144.</title>
        <authorList>
            <person name="Morimoto D."/>
            <person name="Nakagawa S."/>
            <person name="Yoshida T."/>
            <person name="Sawayama S."/>
        </authorList>
    </citation>
    <scope>NUCLEOTIDE SEQUENCE [LARGE SCALE GENOMIC DNA]</scope>
    <source>
        <strain evidence="2 3">NIES-144</strain>
    </source>
</reference>
<keyword evidence="3" id="KW-1185">Reference proteome</keyword>
<accession>A0A699ZCR3</accession>
<dbReference type="AlphaFoldDB" id="A0A699ZCR3"/>
<name>A0A699ZCR3_HAELA</name>
<evidence type="ECO:0000313" key="2">
    <source>
        <dbReference type="EMBL" id="GFH17006.1"/>
    </source>
</evidence>
<proteinExistence type="predicted"/>
<sequence>MYLPKPMALQFGLHKCGADKAELLVVLAQRAEPGQAVERLLVLEVRPLSEAAASADQATPAPSSVALLLVLRGGAGPSQPAAAPAPASGETVEGPTTSQTVESGAVLPSTLDEEGGLGPGFRTGMKRKAADADADADQSPEAGQAAAAATSDQGPEEMDVAPAALPEASAPAAGGPDALAHVLLGCLNAGQGRGTREAPIELSDDTGDEADAGVLPDLLPGCLQVAHA</sequence>
<dbReference type="Proteomes" id="UP000485058">
    <property type="component" value="Unassembled WGS sequence"/>
</dbReference>